<protein>
    <submittedName>
        <fullName evidence="1">Uncharacterized protein</fullName>
    </submittedName>
</protein>
<accession>A0ABV9CVC0</accession>
<proteinExistence type="predicted"/>
<dbReference type="EMBL" id="JBHSFP010000063">
    <property type="protein sequence ID" value="MFC4536913.1"/>
    <property type="molecule type" value="Genomic_DNA"/>
</dbReference>
<dbReference type="Proteomes" id="UP001596004">
    <property type="component" value="Unassembled WGS sequence"/>
</dbReference>
<keyword evidence="2" id="KW-1185">Reference proteome</keyword>
<comment type="caution">
    <text evidence="1">The sequence shown here is derived from an EMBL/GenBank/DDBJ whole genome shotgun (WGS) entry which is preliminary data.</text>
</comment>
<evidence type="ECO:0000313" key="1">
    <source>
        <dbReference type="EMBL" id="MFC4536913.1"/>
    </source>
</evidence>
<gene>
    <name evidence="1" type="ORF">ACFO60_39600</name>
</gene>
<reference evidence="2" key="1">
    <citation type="journal article" date="2019" name="Int. J. Syst. Evol. Microbiol.">
        <title>The Global Catalogue of Microorganisms (GCM) 10K type strain sequencing project: providing services to taxonomists for standard genome sequencing and annotation.</title>
        <authorList>
            <consortium name="The Broad Institute Genomics Platform"/>
            <consortium name="The Broad Institute Genome Sequencing Center for Infectious Disease"/>
            <person name="Wu L."/>
            <person name="Ma J."/>
        </authorList>
    </citation>
    <scope>NUCLEOTIDE SEQUENCE [LARGE SCALE GENOMIC DNA]</scope>
    <source>
        <strain evidence="2">CGMCC 4.7132</strain>
    </source>
</reference>
<dbReference type="RefSeq" id="WP_380852260.1">
    <property type="nucleotide sequence ID" value="NZ_JBHSFP010000063.1"/>
</dbReference>
<sequence>MSSPTPIPASEPDDVAQGLAAIERYVAGHAPSTPVPVPAAAAEMAAVSQVGETKRVRELRAAVAEAHRLVELQVDGWVIGASDPHRAVQAHQRAQQAAQQQLQQAPAALTAPAALVDVVGDTPTRTGDLVALDAGPGVDPAGNEHDRAAAGVALVVEAMAIAGLWAHLTTAPICELVEAGRTCPDPHVRAAADRVLAEGEQLRGALVDAVTDAYRQVQNDPAAPRRAQDPGGEH</sequence>
<organism evidence="1 2">
    <name type="scientific">Sphaerisporangium dianthi</name>
    <dbReference type="NCBI Taxonomy" id="1436120"/>
    <lineage>
        <taxon>Bacteria</taxon>
        <taxon>Bacillati</taxon>
        <taxon>Actinomycetota</taxon>
        <taxon>Actinomycetes</taxon>
        <taxon>Streptosporangiales</taxon>
        <taxon>Streptosporangiaceae</taxon>
        <taxon>Sphaerisporangium</taxon>
    </lineage>
</organism>
<evidence type="ECO:0000313" key="2">
    <source>
        <dbReference type="Proteomes" id="UP001596004"/>
    </source>
</evidence>
<name>A0ABV9CVC0_9ACTN</name>